<dbReference type="Pfam" id="PF00083">
    <property type="entry name" value="Sugar_tr"/>
    <property type="match status" value="1"/>
</dbReference>
<dbReference type="PANTHER" id="PTHR48022:SF69">
    <property type="entry name" value="SUGAR TRANSPORTER"/>
    <property type="match status" value="1"/>
</dbReference>
<feature type="transmembrane region" description="Helical" evidence="10">
    <location>
        <begin position="214"/>
        <end position="236"/>
    </location>
</feature>
<dbReference type="NCBIfam" id="TIGR00879">
    <property type="entry name" value="SP"/>
    <property type="match status" value="1"/>
</dbReference>
<feature type="region of interest" description="Disordered" evidence="9">
    <location>
        <begin position="548"/>
        <end position="570"/>
    </location>
</feature>
<reference evidence="12" key="1">
    <citation type="journal article" date="2019" name="Environ. Microbiol.">
        <title>Fungal ecological strategies reflected in gene transcription - a case study of two litter decomposers.</title>
        <authorList>
            <person name="Barbi F."/>
            <person name="Kohler A."/>
            <person name="Barry K."/>
            <person name="Baskaran P."/>
            <person name="Daum C."/>
            <person name="Fauchery L."/>
            <person name="Ihrmark K."/>
            <person name="Kuo A."/>
            <person name="LaButti K."/>
            <person name="Lipzen A."/>
            <person name="Morin E."/>
            <person name="Grigoriev I.V."/>
            <person name="Henrissat B."/>
            <person name="Lindahl B."/>
            <person name="Martin F."/>
        </authorList>
    </citation>
    <scope>NUCLEOTIDE SEQUENCE</scope>
    <source>
        <strain evidence="12">JB14</strain>
    </source>
</reference>
<evidence type="ECO:0000256" key="5">
    <source>
        <dbReference type="ARBA" id="ARBA00022989"/>
    </source>
</evidence>
<evidence type="ECO:0000256" key="2">
    <source>
        <dbReference type="ARBA" id="ARBA00010992"/>
    </source>
</evidence>
<dbReference type="FunFam" id="1.20.1250.20:FF:000061">
    <property type="entry name" value="MFS sugar transporter"/>
    <property type="match status" value="1"/>
</dbReference>
<dbReference type="Gene3D" id="1.20.1250.20">
    <property type="entry name" value="MFS general substrate transporter like domains"/>
    <property type="match status" value="1"/>
</dbReference>
<comment type="similarity">
    <text evidence="2 8">Belongs to the major facilitator superfamily. Sugar transporter (TC 2.A.1.1) family.</text>
</comment>
<evidence type="ECO:0000256" key="1">
    <source>
        <dbReference type="ARBA" id="ARBA00004141"/>
    </source>
</evidence>
<keyword evidence="4 10" id="KW-0812">Transmembrane</keyword>
<keyword evidence="6 10" id="KW-0472">Membrane</keyword>
<evidence type="ECO:0000256" key="4">
    <source>
        <dbReference type="ARBA" id="ARBA00022692"/>
    </source>
</evidence>
<feature type="domain" description="Major facilitator superfamily (MFS) profile" evidence="11">
    <location>
        <begin position="44"/>
        <end position="495"/>
    </location>
</feature>
<dbReference type="SUPFAM" id="SSF103473">
    <property type="entry name" value="MFS general substrate transporter"/>
    <property type="match status" value="1"/>
</dbReference>
<dbReference type="InterPro" id="IPR020846">
    <property type="entry name" value="MFS_dom"/>
</dbReference>
<dbReference type="EMBL" id="ML769786">
    <property type="protein sequence ID" value="KAE9387687.1"/>
    <property type="molecule type" value="Genomic_DNA"/>
</dbReference>
<proteinExistence type="inferred from homology"/>
<name>A0A6A4GR50_9AGAR</name>
<keyword evidence="13" id="KW-1185">Reference proteome</keyword>
<feature type="transmembrane region" description="Helical" evidence="10">
    <location>
        <begin position="339"/>
        <end position="359"/>
    </location>
</feature>
<evidence type="ECO:0000256" key="9">
    <source>
        <dbReference type="SAM" id="MobiDB-lite"/>
    </source>
</evidence>
<keyword evidence="3 8" id="KW-0813">Transport</keyword>
<evidence type="ECO:0000259" key="11">
    <source>
        <dbReference type="PROSITE" id="PS50850"/>
    </source>
</evidence>
<dbReference type="OrthoDB" id="2544694at2759"/>
<keyword evidence="5 10" id="KW-1133">Transmembrane helix</keyword>
<comment type="subcellular location">
    <subcellularLocation>
        <location evidence="1">Membrane</location>
        <topology evidence="1">Multi-pass membrane protein</topology>
    </subcellularLocation>
</comment>
<feature type="transmembrane region" description="Helical" evidence="10">
    <location>
        <begin position="466"/>
        <end position="491"/>
    </location>
</feature>
<accession>A0A6A4GR50</accession>
<feature type="transmembrane region" description="Helical" evidence="10">
    <location>
        <begin position="183"/>
        <end position="202"/>
    </location>
</feature>
<dbReference type="InterPro" id="IPR003663">
    <property type="entry name" value="Sugar/inositol_transpt"/>
</dbReference>
<feature type="transmembrane region" description="Helical" evidence="10">
    <location>
        <begin position="121"/>
        <end position="139"/>
    </location>
</feature>
<comment type="catalytic activity">
    <reaction evidence="7">
        <text>myo-inositol(out) + H(+)(out) = myo-inositol(in) + H(+)(in)</text>
        <dbReference type="Rhea" id="RHEA:60364"/>
        <dbReference type="ChEBI" id="CHEBI:15378"/>
        <dbReference type="ChEBI" id="CHEBI:17268"/>
    </reaction>
</comment>
<evidence type="ECO:0000256" key="6">
    <source>
        <dbReference type="ARBA" id="ARBA00023136"/>
    </source>
</evidence>
<dbReference type="InterPro" id="IPR036259">
    <property type="entry name" value="MFS_trans_sf"/>
</dbReference>
<evidence type="ECO:0000256" key="8">
    <source>
        <dbReference type="RuleBase" id="RU003346"/>
    </source>
</evidence>
<feature type="transmembrane region" description="Helical" evidence="10">
    <location>
        <begin position="371"/>
        <end position="394"/>
    </location>
</feature>
<dbReference type="GO" id="GO:0005351">
    <property type="term" value="F:carbohydrate:proton symporter activity"/>
    <property type="evidence" value="ECO:0007669"/>
    <property type="project" value="TreeGrafter"/>
</dbReference>
<dbReference type="GO" id="GO:0015793">
    <property type="term" value="P:glycerol transmembrane transport"/>
    <property type="evidence" value="ECO:0007669"/>
    <property type="project" value="TreeGrafter"/>
</dbReference>
<evidence type="ECO:0000256" key="3">
    <source>
        <dbReference type="ARBA" id="ARBA00022448"/>
    </source>
</evidence>
<dbReference type="PROSITE" id="PS50850">
    <property type="entry name" value="MFS"/>
    <property type="match status" value="1"/>
</dbReference>
<feature type="transmembrane region" description="Helical" evidence="10">
    <location>
        <begin position="39"/>
        <end position="57"/>
    </location>
</feature>
<dbReference type="PANTHER" id="PTHR48022">
    <property type="entry name" value="PLASTIDIC GLUCOSE TRANSPORTER 4"/>
    <property type="match status" value="1"/>
</dbReference>
<dbReference type="InterPro" id="IPR050360">
    <property type="entry name" value="MFS_Sugar_Transporters"/>
</dbReference>
<dbReference type="AlphaFoldDB" id="A0A6A4GR50"/>
<evidence type="ECO:0000256" key="7">
    <source>
        <dbReference type="ARBA" id="ARBA00049119"/>
    </source>
</evidence>
<evidence type="ECO:0000256" key="10">
    <source>
        <dbReference type="SAM" id="Phobius"/>
    </source>
</evidence>
<feature type="transmembrane region" description="Helical" evidence="10">
    <location>
        <begin position="406"/>
        <end position="428"/>
    </location>
</feature>
<dbReference type="Proteomes" id="UP000799118">
    <property type="component" value="Unassembled WGS sequence"/>
</dbReference>
<evidence type="ECO:0000313" key="13">
    <source>
        <dbReference type="Proteomes" id="UP000799118"/>
    </source>
</evidence>
<gene>
    <name evidence="12" type="ORF">BT96DRAFT_1025787</name>
</gene>
<organism evidence="12 13">
    <name type="scientific">Gymnopus androsaceus JB14</name>
    <dbReference type="NCBI Taxonomy" id="1447944"/>
    <lineage>
        <taxon>Eukaryota</taxon>
        <taxon>Fungi</taxon>
        <taxon>Dikarya</taxon>
        <taxon>Basidiomycota</taxon>
        <taxon>Agaricomycotina</taxon>
        <taxon>Agaricomycetes</taxon>
        <taxon>Agaricomycetidae</taxon>
        <taxon>Agaricales</taxon>
        <taxon>Marasmiineae</taxon>
        <taxon>Omphalotaceae</taxon>
        <taxon>Gymnopus</taxon>
    </lineage>
</organism>
<feature type="transmembrane region" description="Helical" evidence="10">
    <location>
        <begin position="151"/>
        <end position="171"/>
    </location>
</feature>
<sequence>MARSVDDTIQGSSPADSKVNIRATIKNGVPTYLGLKGDALLRAITFTATCAFLLFGYDQGVMSGIISAPQFYRIFPDLNPDVSGSQHASTMQAFYTAIYEVGCLAGATLALLFGNKLGRRRCIAIGATFVIIGTIIQVTPIPGHKPGYQFVIGRIVTGFGNGLNTATVPSWQAECSGANNRGLHICIEASMIATGTVVAYWIDFGFSFLDSSVSWRVPIALQIIFAVFVLVGIYYLPESPRYLLSTGQIDEGTHVVAALAALPVDDEETQLRKRLIVEALENVGELQIKHVLTRGPSQHLRRTLIGASSQLFQQIGGCNAVIYFAPTIYQTYIGVGRELALILGGVNVTVYALSAFGSYAMIERLGRRKMFLWGTAGQALAMFLASFCLIPANLEGETMSGANKGAVVGLFIFLISFGCTWLELPWLLPAEVNPNAIRTNANAISTMTNWSWNFAVVMWTPPMLDAIGGFGTFLFFGVINLCFFPFIYLFYVETKGRSLEEIDIIFAKAYSTGEWYVKTGAELPSLSEHEIEKAAVQYGLATDVEKQRHEFEHPPSVREEHGSQEKGRQQ</sequence>
<dbReference type="PRINTS" id="PR00171">
    <property type="entry name" value="SUGRTRNSPORT"/>
</dbReference>
<protein>
    <submittedName>
        <fullName evidence="12">General substrate transporter</fullName>
    </submittedName>
</protein>
<evidence type="ECO:0000313" key="12">
    <source>
        <dbReference type="EMBL" id="KAE9387687.1"/>
    </source>
</evidence>
<feature type="transmembrane region" description="Helical" evidence="10">
    <location>
        <begin position="93"/>
        <end position="114"/>
    </location>
</feature>
<dbReference type="GO" id="GO:0016020">
    <property type="term" value="C:membrane"/>
    <property type="evidence" value="ECO:0007669"/>
    <property type="project" value="UniProtKB-SubCell"/>
</dbReference>
<dbReference type="InterPro" id="IPR005828">
    <property type="entry name" value="MFS_sugar_transport-like"/>
</dbReference>